<protein>
    <submittedName>
        <fullName evidence="3 4">Anthranilate synthase component 2</fullName>
        <ecNumber evidence="3">2.6.1.85</ecNumber>
        <ecNumber evidence="3">4.1.3.27</ecNumber>
    </submittedName>
</protein>
<evidence type="ECO:0000313" key="6">
    <source>
        <dbReference type="Proteomes" id="UP000184204"/>
    </source>
</evidence>
<dbReference type="EC" id="4.1.3.27" evidence="3"/>
<dbReference type="InterPro" id="IPR017926">
    <property type="entry name" value="GATASE"/>
</dbReference>
<evidence type="ECO:0000259" key="2">
    <source>
        <dbReference type="Pfam" id="PF00117"/>
    </source>
</evidence>
<gene>
    <name evidence="3" type="primary">pabA</name>
    <name evidence="3" type="ORF">CPRO_25720</name>
    <name evidence="4" type="ORF">SAMN02745151_00939</name>
</gene>
<keyword evidence="1" id="KW-0315">Glutamine amidotransferase</keyword>
<proteinExistence type="predicted"/>
<reference evidence="3 5" key="1">
    <citation type="journal article" date="2016" name="Genome Announc.">
        <title>Complete Genome Sequence of the Amino Acid-Fermenting Clostridium propionicum X2 (DSM 1682).</title>
        <authorList>
            <person name="Poehlein A."/>
            <person name="Schlien K."/>
            <person name="Chowdhury N.P."/>
            <person name="Gottschalk G."/>
            <person name="Buckel W."/>
            <person name="Daniel R."/>
        </authorList>
    </citation>
    <scope>NUCLEOTIDE SEQUENCE [LARGE SCALE GENOMIC DNA]</scope>
    <source>
        <strain evidence="3 5">X2</strain>
    </source>
</reference>
<evidence type="ECO:0000313" key="5">
    <source>
        <dbReference type="Proteomes" id="UP000068026"/>
    </source>
</evidence>
<name>A0A0X8VBV1_ANAPI</name>
<dbReference type="SUPFAM" id="SSF52317">
    <property type="entry name" value="Class I glutamine amidotransferase-like"/>
    <property type="match status" value="1"/>
</dbReference>
<dbReference type="Pfam" id="PF00117">
    <property type="entry name" value="GATase"/>
    <property type="match status" value="1"/>
</dbReference>
<keyword evidence="3" id="KW-0808">Transferase</keyword>
<reference evidence="4" key="3">
    <citation type="submission" date="2016-11" db="EMBL/GenBank/DDBJ databases">
        <authorList>
            <person name="Varghese N."/>
            <person name="Submissions S."/>
        </authorList>
    </citation>
    <scope>NUCLEOTIDE SEQUENCE</scope>
    <source>
        <strain evidence="4">DSM 1682</strain>
    </source>
</reference>
<dbReference type="PANTHER" id="PTHR43418">
    <property type="entry name" value="MULTIFUNCTIONAL TRYPTOPHAN BIOSYNTHESIS PROTEIN-RELATED"/>
    <property type="match status" value="1"/>
</dbReference>
<dbReference type="KEGG" id="cpro:CPRO_25720"/>
<dbReference type="CDD" id="cd01743">
    <property type="entry name" value="GATase1_Anthranilate_Synthase"/>
    <property type="match status" value="1"/>
</dbReference>
<dbReference type="EMBL" id="CP014223">
    <property type="protein sequence ID" value="AMJ42120.1"/>
    <property type="molecule type" value="Genomic_DNA"/>
</dbReference>
<dbReference type="OrthoDB" id="9804328at2"/>
<dbReference type="GO" id="GO:0004049">
    <property type="term" value="F:anthranilate synthase activity"/>
    <property type="evidence" value="ECO:0007669"/>
    <property type="project" value="UniProtKB-EC"/>
</dbReference>
<dbReference type="PRINTS" id="PR00097">
    <property type="entry name" value="ANTSNTHASEII"/>
</dbReference>
<accession>A0A0X8VBV1</accession>
<dbReference type="RefSeq" id="WP_066052437.1">
    <property type="nucleotide sequence ID" value="NZ_CP014223.1"/>
</dbReference>
<dbReference type="InterPro" id="IPR050472">
    <property type="entry name" value="Anth_synth/Amidotransfase"/>
</dbReference>
<dbReference type="Gene3D" id="3.40.50.880">
    <property type="match status" value="1"/>
</dbReference>
<keyword evidence="5" id="KW-1185">Reference proteome</keyword>
<dbReference type="EMBL" id="FQUA01000003">
    <property type="protein sequence ID" value="SHE51863.1"/>
    <property type="molecule type" value="Genomic_DNA"/>
</dbReference>
<dbReference type="FunFam" id="3.40.50.880:FF:000003">
    <property type="entry name" value="Anthranilate synthase component II"/>
    <property type="match status" value="1"/>
</dbReference>
<dbReference type="InterPro" id="IPR006221">
    <property type="entry name" value="TrpG/PapA_dom"/>
</dbReference>
<keyword evidence="3" id="KW-0032">Aminotransferase</keyword>
<evidence type="ECO:0000313" key="3">
    <source>
        <dbReference type="EMBL" id="AMJ42120.1"/>
    </source>
</evidence>
<dbReference type="Proteomes" id="UP000068026">
    <property type="component" value="Chromosome"/>
</dbReference>
<dbReference type="GO" id="GO:0046820">
    <property type="term" value="F:4-amino-4-deoxychorismate synthase activity"/>
    <property type="evidence" value="ECO:0007669"/>
    <property type="project" value="UniProtKB-EC"/>
</dbReference>
<dbReference type="InterPro" id="IPR029062">
    <property type="entry name" value="Class_I_gatase-like"/>
</dbReference>
<reference evidence="6" key="4">
    <citation type="submission" date="2016-11" db="EMBL/GenBank/DDBJ databases">
        <authorList>
            <person name="Jaros S."/>
            <person name="Januszkiewicz K."/>
            <person name="Wedrychowicz H."/>
        </authorList>
    </citation>
    <scope>NUCLEOTIDE SEQUENCE [LARGE SCALE GENOMIC DNA]</scope>
    <source>
        <strain evidence="6">DSM 1682</strain>
    </source>
</reference>
<dbReference type="GO" id="GO:0005829">
    <property type="term" value="C:cytosol"/>
    <property type="evidence" value="ECO:0007669"/>
    <property type="project" value="TreeGrafter"/>
</dbReference>
<dbReference type="PANTHER" id="PTHR43418:SF4">
    <property type="entry name" value="MULTIFUNCTIONAL TRYPTOPHAN BIOSYNTHESIS PROTEIN"/>
    <property type="match status" value="1"/>
</dbReference>
<evidence type="ECO:0000313" key="4">
    <source>
        <dbReference type="EMBL" id="SHE51863.1"/>
    </source>
</evidence>
<dbReference type="Proteomes" id="UP000184204">
    <property type="component" value="Unassembled WGS sequence"/>
</dbReference>
<dbReference type="PROSITE" id="PS51273">
    <property type="entry name" value="GATASE_TYPE_1"/>
    <property type="match status" value="1"/>
</dbReference>
<dbReference type="NCBIfam" id="TIGR00566">
    <property type="entry name" value="trpG_papA"/>
    <property type="match status" value="1"/>
</dbReference>
<reference evidence="5" key="2">
    <citation type="submission" date="2016-01" db="EMBL/GenBank/DDBJ databases">
        <authorList>
            <person name="Poehlein A."/>
            <person name="Schlien K."/>
            <person name="Gottschalk G."/>
            <person name="Buckel W."/>
            <person name="Daniel R."/>
        </authorList>
    </citation>
    <scope>NUCLEOTIDE SEQUENCE [LARGE SCALE GENOMIC DNA]</scope>
    <source>
        <strain evidence="5">X2</strain>
    </source>
</reference>
<dbReference type="GO" id="GO:0000162">
    <property type="term" value="P:L-tryptophan biosynthetic process"/>
    <property type="evidence" value="ECO:0007669"/>
    <property type="project" value="TreeGrafter"/>
</dbReference>
<dbReference type="EC" id="2.6.1.85" evidence="3"/>
<feature type="domain" description="Glutamine amidotransferase" evidence="2">
    <location>
        <begin position="3"/>
        <end position="185"/>
    </location>
</feature>
<sequence>MIVVIDNFDSFTYNLVHLAYQFDDDIRVFRNDSITPEEIDQLHPNSIIISPGPCYPHEAGISEAVIQKLGNQYKILGVCLGHQAICEVYGAKIVHANRLMHGKQSEIEIDNSAPIFENLPKRIKAARYHSLVAQRSTIPETLEILGEVDGEVMAVKVKDKQIYGLQFHPESILSQYGSEIMKNFLEL</sequence>
<organism evidence="4 6">
    <name type="scientific">Anaerotignum propionicum DSM 1682</name>
    <dbReference type="NCBI Taxonomy" id="991789"/>
    <lineage>
        <taxon>Bacteria</taxon>
        <taxon>Bacillati</taxon>
        <taxon>Bacillota</taxon>
        <taxon>Clostridia</taxon>
        <taxon>Lachnospirales</taxon>
        <taxon>Anaerotignaceae</taxon>
        <taxon>Anaerotignum</taxon>
    </lineage>
</organism>
<dbReference type="PRINTS" id="PR00096">
    <property type="entry name" value="GATASE"/>
</dbReference>
<keyword evidence="3" id="KW-0456">Lyase</keyword>
<dbReference type="AlphaFoldDB" id="A0A0X8VBV1"/>
<evidence type="ECO:0000256" key="1">
    <source>
        <dbReference type="ARBA" id="ARBA00022962"/>
    </source>
</evidence>